<dbReference type="Pfam" id="PF00892">
    <property type="entry name" value="EamA"/>
    <property type="match status" value="1"/>
</dbReference>
<proteinExistence type="predicted"/>
<gene>
    <name evidence="8" type="ORF">ACFOEN_01920</name>
</gene>
<protein>
    <submittedName>
        <fullName evidence="8">DMT family transporter</fullName>
    </submittedName>
</protein>
<organism evidence="8 9">
    <name type="scientific">Piscinibacterium candidicorallinum</name>
    <dbReference type="NCBI Taxonomy" id="1793872"/>
    <lineage>
        <taxon>Bacteria</taxon>
        <taxon>Pseudomonadati</taxon>
        <taxon>Pseudomonadota</taxon>
        <taxon>Betaproteobacteria</taxon>
        <taxon>Burkholderiales</taxon>
        <taxon>Piscinibacterium</taxon>
    </lineage>
</organism>
<dbReference type="PANTHER" id="PTHR22911:SF6">
    <property type="entry name" value="SOLUTE CARRIER FAMILY 35 MEMBER G1"/>
    <property type="match status" value="1"/>
</dbReference>
<reference evidence="9" key="1">
    <citation type="journal article" date="2019" name="Int. J. Syst. Evol. Microbiol.">
        <title>The Global Catalogue of Microorganisms (GCM) 10K type strain sequencing project: providing services to taxonomists for standard genome sequencing and annotation.</title>
        <authorList>
            <consortium name="The Broad Institute Genomics Platform"/>
            <consortium name="The Broad Institute Genome Sequencing Center for Infectious Disease"/>
            <person name="Wu L."/>
            <person name="Ma J."/>
        </authorList>
    </citation>
    <scope>NUCLEOTIDE SEQUENCE [LARGE SCALE GENOMIC DNA]</scope>
    <source>
        <strain evidence="9">KCTC 52168</strain>
    </source>
</reference>
<dbReference type="InterPro" id="IPR037185">
    <property type="entry name" value="EmrE-like"/>
</dbReference>
<feature type="compositionally biased region" description="Polar residues" evidence="5">
    <location>
        <begin position="298"/>
        <end position="313"/>
    </location>
</feature>
<keyword evidence="9" id="KW-1185">Reference proteome</keyword>
<feature type="transmembrane region" description="Helical" evidence="6">
    <location>
        <begin position="94"/>
        <end position="111"/>
    </location>
</feature>
<evidence type="ECO:0000313" key="9">
    <source>
        <dbReference type="Proteomes" id="UP001595556"/>
    </source>
</evidence>
<comment type="caution">
    <text evidence="8">The sequence shown here is derived from an EMBL/GenBank/DDBJ whole genome shotgun (WGS) entry which is preliminary data.</text>
</comment>
<evidence type="ECO:0000256" key="6">
    <source>
        <dbReference type="SAM" id="Phobius"/>
    </source>
</evidence>
<evidence type="ECO:0000259" key="7">
    <source>
        <dbReference type="Pfam" id="PF00892"/>
    </source>
</evidence>
<comment type="subcellular location">
    <subcellularLocation>
        <location evidence="1">Membrane</location>
        <topology evidence="1">Multi-pass membrane protein</topology>
    </subcellularLocation>
</comment>
<dbReference type="InterPro" id="IPR000620">
    <property type="entry name" value="EamA_dom"/>
</dbReference>
<feature type="domain" description="EamA" evidence="7">
    <location>
        <begin position="4"/>
        <end position="135"/>
    </location>
</feature>
<name>A0ABV7H1Q1_9BURK</name>
<evidence type="ECO:0000313" key="8">
    <source>
        <dbReference type="EMBL" id="MFC3146395.1"/>
    </source>
</evidence>
<dbReference type="SUPFAM" id="SSF103481">
    <property type="entry name" value="Multidrug resistance efflux transporter EmrE"/>
    <property type="match status" value="2"/>
</dbReference>
<feature type="transmembrane region" description="Helical" evidence="6">
    <location>
        <begin position="35"/>
        <end position="55"/>
    </location>
</feature>
<dbReference type="RefSeq" id="WP_377300667.1">
    <property type="nucleotide sequence ID" value="NZ_CP180191.1"/>
</dbReference>
<feature type="transmembrane region" description="Helical" evidence="6">
    <location>
        <begin position="261"/>
        <end position="281"/>
    </location>
</feature>
<keyword evidence="4 6" id="KW-0472">Membrane</keyword>
<feature type="transmembrane region" description="Helical" evidence="6">
    <location>
        <begin position="178"/>
        <end position="200"/>
    </location>
</feature>
<keyword evidence="2 6" id="KW-0812">Transmembrane</keyword>
<dbReference type="Proteomes" id="UP001595556">
    <property type="component" value="Unassembled WGS sequence"/>
</dbReference>
<sequence length="313" mass="32958">MQSLWMLLAALLFAVMGLLVKLVSAEVPVSQAVFFRGVVAALILGGWMAWRRLAFGTPHVRLQVQRTASGVAALTLFFYAISVLPLATATTLNYTSPLFVALFTVMATILAGRRQLPWALLACIVVGFAGIVLLLQPVFSQGDTGAALLGLLSGLLSALAYWNIRALGKLGEPEWRTVFYHSAVTALVGVTGMALFGMVWPSANGWVMLLAIGVMALAAQLAMTRAFSRGKTLLTSSLQYTVVVFSTLLGVWVAGDALSTMAITGIVIVLTAGVVATLVTIRAATSVVSHPGSASSSRESLPTKETMNVSNAD</sequence>
<evidence type="ECO:0000256" key="1">
    <source>
        <dbReference type="ARBA" id="ARBA00004141"/>
    </source>
</evidence>
<feature type="transmembrane region" description="Helical" evidence="6">
    <location>
        <begin position="145"/>
        <end position="166"/>
    </location>
</feature>
<evidence type="ECO:0000256" key="4">
    <source>
        <dbReference type="ARBA" id="ARBA00023136"/>
    </source>
</evidence>
<feature type="region of interest" description="Disordered" evidence="5">
    <location>
        <begin position="290"/>
        <end position="313"/>
    </location>
</feature>
<evidence type="ECO:0000256" key="5">
    <source>
        <dbReference type="SAM" id="MobiDB-lite"/>
    </source>
</evidence>
<feature type="transmembrane region" description="Helical" evidence="6">
    <location>
        <begin position="238"/>
        <end position="255"/>
    </location>
</feature>
<dbReference type="PANTHER" id="PTHR22911">
    <property type="entry name" value="ACYL-MALONYL CONDENSING ENZYME-RELATED"/>
    <property type="match status" value="1"/>
</dbReference>
<feature type="transmembrane region" description="Helical" evidence="6">
    <location>
        <begin position="206"/>
        <end position="226"/>
    </location>
</feature>
<keyword evidence="3 6" id="KW-1133">Transmembrane helix</keyword>
<feature type="transmembrane region" description="Helical" evidence="6">
    <location>
        <begin position="118"/>
        <end position="139"/>
    </location>
</feature>
<evidence type="ECO:0000256" key="2">
    <source>
        <dbReference type="ARBA" id="ARBA00022692"/>
    </source>
</evidence>
<accession>A0ABV7H1Q1</accession>
<dbReference type="EMBL" id="JBHRTI010000003">
    <property type="protein sequence ID" value="MFC3146395.1"/>
    <property type="molecule type" value="Genomic_DNA"/>
</dbReference>
<feature type="transmembrane region" description="Helical" evidence="6">
    <location>
        <begin position="67"/>
        <end position="88"/>
    </location>
</feature>
<evidence type="ECO:0000256" key="3">
    <source>
        <dbReference type="ARBA" id="ARBA00022989"/>
    </source>
</evidence>